<dbReference type="InterPro" id="IPR036291">
    <property type="entry name" value="NAD(P)-bd_dom_sf"/>
</dbReference>
<dbReference type="InterPro" id="IPR001509">
    <property type="entry name" value="Epimerase_deHydtase"/>
</dbReference>
<comment type="caution">
    <text evidence="3">The sequence shown here is derived from an EMBL/GenBank/DDBJ whole genome shotgun (WGS) entry which is preliminary data.</text>
</comment>
<evidence type="ECO:0000256" key="1">
    <source>
        <dbReference type="ARBA" id="ARBA00007637"/>
    </source>
</evidence>
<name>A0ABT8JV04_9BACL</name>
<protein>
    <submittedName>
        <fullName evidence="3">NAD-dependent epimerase/dehydratase family protein</fullName>
    </submittedName>
</protein>
<sequence>MKVLVTGGAGFIGSHVAEYLIQYGHETVIVDNFQTGKKNFVPLQAKLIEMDINSPMLETVIALEKPEIVIHLAAQIDVAVSIKDPIYDAEQNIVATIRLLDYCQKYHVKKVIFSSSCAVYGETEDSSITESFPVNPLSFYGLSKATSEKYIQLTSTLQQLPYTILRYANVYGPRQSIIGEGGVVSVFFGKMLNGETPVIFGDGEQTRDFVYVKDVAQANLLAINKGDNEIINIGTDTKTSVNELLSKIMSISSVQIAPITMPAREGDIQHSRLDNTKAFTVLGWKPSFDIQTGLEETFSYYKVISEYQKGVD</sequence>
<comment type="similarity">
    <text evidence="1">Belongs to the NAD(P)-dependent epimerase/dehydratase family.</text>
</comment>
<feature type="domain" description="NAD-dependent epimerase/dehydratase" evidence="2">
    <location>
        <begin position="3"/>
        <end position="234"/>
    </location>
</feature>
<accession>A0ABT8JV04</accession>
<organism evidence="3 4">
    <name type="scientific">Sporosarcina highlanderae</name>
    <dbReference type="NCBI Taxonomy" id="3035916"/>
    <lineage>
        <taxon>Bacteria</taxon>
        <taxon>Bacillati</taxon>
        <taxon>Bacillota</taxon>
        <taxon>Bacilli</taxon>
        <taxon>Bacillales</taxon>
        <taxon>Caryophanaceae</taxon>
        <taxon>Sporosarcina</taxon>
    </lineage>
</organism>
<evidence type="ECO:0000313" key="3">
    <source>
        <dbReference type="EMBL" id="MDN4609011.1"/>
    </source>
</evidence>
<dbReference type="Pfam" id="PF01370">
    <property type="entry name" value="Epimerase"/>
    <property type="match status" value="1"/>
</dbReference>
<proteinExistence type="inferred from homology"/>
<dbReference type="RefSeq" id="WP_301245514.1">
    <property type="nucleotide sequence ID" value="NZ_JAROCC010000018.1"/>
</dbReference>
<dbReference type="PANTHER" id="PTHR43000">
    <property type="entry name" value="DTDP-D-GLUCOSE 4,6-DEHYDRATASE-RELATED"/>
    <property type="match status" value="1"/>
</dbReference>
<gene>
    <name evidence="3" type="ORF">P5G49_16235</name>
</gene>
<dbReference type="EMBL" id="JAROCC010000018">
    <property type="protein sequence ID" value="MDN4609011.1"/>
    <property type="molecule type" value="Genomic_DNA"/>
</dbReference>
<dbReference type="SUPFAM" id="SSF51735">
    <property type="entry name" value="NAD(P)-binding Rossmann-fold domains"/>
    <property type="match status" value="1"/>
</dbReference>
<reference evidence="3" key="1">
    <citation type="submission" date="2023-03" db="EMBL/GenBank/DDBJ databases">
        <title>MT1 and MT2 Draft Genomes of Novel Species.</title>
        <authorList>
            <person name="Venkateswaran K."/>
        </authorList>
    </citation>
    <scope>NUCLEOTIDE SEQUENCE</scope>
    <source>
        <strain evidence="3">F6_3S_P_2</strain>
    </source>
</reference>
<evidence type="ECO:0000313" key="4">
    <source>
        <dbReference type="Proteomes" id="UP001175097"/>
    </source>
</evidence>
<dbReference type="Gene3D" id="3.40.50.720">
    <property type="entry name" value="NAD(P)-binding Rossmann-like Domain"/>
    <property type="match status" value="1"/>
</dbReference>
<evidence type="ECO:0000259" key="2">
    <source>
        <dbReference type="Pfam" id="PF01370"/>
    </source>
</evidence>
<keyword evidence="4" id="KW-1185">Reference proteome</keyword>
<dbReference type="Proteomes" id="UP001175097">
    <property type="component" value="Unassembled WGS sequence"/>
</dbReference>